<feature type="chain" id="PRO_5025405800" evidence="1">
    <location>
        <begin position="19"/>
        <end position="78"/>
    </location>
</feature>
<keyword evidence="1" id="KW-0732">Signal</keyword>
<accession>A0A6A6SHJ1</accession>
<keyword evidence="3" id="KW-1185">Reference proteome</keyword>
<dbReference type="AlphaFoldDB" id="A0A6A6SHJ1"/>
<feature type="signal peptide" evidence="1">
    <location>
        <begin position="1"/>
        <end position="18"/>
    </location>
</feature>
<evidence type="ECO:0000313" key="3">
    <source>
        <dbReference type="Proteomes" id="UP000799753"/>
    </source>
</evidence>
<dbReference type="Proteomes" id="UP000799753">
    <property type="component" value="Unassembled WGS sequence"/>
</dbReference>
<proteinExistence type="predicted"/>
<organism evidence="2 3">
    <name type="scientific">Massarina eburnea CBS 473.64</name>
    <dbReference type="NCBI Taxonomy" id="1395130"/>
    <lineage>
        <taxon>Eukaryota</taxon>
        <taxon>Fungi</taxon>
        <taxon>Dikarya</taxon>
        <taxon>Ascomycota</taxon>
        <taxon>Pezizomycotina</taxon>
        <taxon>Dothideomycetes</taxon>
        <taxon>Pleosporomycetidae</taxon>
        <taxon>Pleosporales</taxon>
        <taxon>Massarineae</taxon>
        <taxon>Massarinaceae</taxon>
        <taxon>Massarina</taxon>
    </lineage>
</organism>
<evidence type="ECO:0000256" key="1">
    <source>
        <dbReference type="SAM" id="SignalP"/>
    </source>
</evidence>
<evidence type="ECO:0000313" key="2">
    <source>
        <dbReference type="EMBL" id="KAF2646822.1"/>
    </source>
</evidence>
<protein>
    <submittedName>
        <fullName evidence="2">Uncharacterized protein</fullName>
    </submittedName>
</protein>
<dbReference type="EMBL" id="MU006776">
    <property type="protein sequence ID" value="KAF2646822.1"/>
    <property type="molecule type" value="Genomic_DNA"/>
</dbReference>
<gene>
    <name evidence="2" type="ORF">P280DRAFT_512974</name>
</gene>
<name>A0A6A6SHJ1_9PLEO</name>
<reference evidence="2" key="1">
    <citation type="journal article" date="2020" name="Stud. Mycol.">
        <title>101 Dothideomycetes genomes: a test case for predicting lifestyles and emergence of pathogens.</title>
        <authorList>
            <person name="Haridas S."/>
            <person name="Albert R."/>
            <person name="Binder M."/>
            <person name="Bloem J."/>
            <person name="Labutti K."/>
            <person name="Salamov A."/>
            <person name="Andreopoulos B."/>
            <person name="Baker S."/>
            <person name="Barry K."/>
            <person name="Bills G."/>
            <person name="Bluhm B."/>
            <person name="Cannon C."/>
            <person name="Castanera R."/>
            <person name="Culley D."/>
            <person name="Daum C."/>
            <person name="Ezra D."/>
            <person name="Gonzalez J."/>
            <person name="Henrissat B."/>
            <person name="Kuo A."/>
            <person name="Liang C."/>
            <person name="Lipzen A."/>
            <person name="Lutzoni F."/>
            <person name="Magnuson J."/>
            <person name="Mondo S."/>
            <person name="Nolan M."/>
            <person name="Ohm R."/>
            <person name="Pangilinan J."/>
            <person name="Park H.-J."/>
            <person name="Ramirez L."/>
            <person name="Alfaro M."/>
            <person name="Sun H."/>
            <person name="Tritt A."/>
            <person name="Yoshinaga Y."/>
            <person name="Zwiers L.-H."/>
            <person name="Turgeon B."/>
            <person name="Goodwin S."/>
            <person name="Spatafora J."/>
            <person name="Crous P."/>
            <person name="Grigoriev I."/>
        </authorList>
    </citation>
    <scope>NUCLEOTIDE SEQUENCE</scope>
    <source>
        <strain evidence="2">CBS 473.64</strain>
    </source>
</reference>
<sequence>MKPPSIILILTALGLTTAITLPVNHKRSDGCAVGLEYLAAQKSYVTSPAFIEEFGHGWSKKQLQRLEAQAFLWGIDGR</sequence>